<keyword evidence="3" id="KW-1185">Reference proteome</keyword>
<evidence type="ECO:0000256" key="1">
    <source>
        <dbReference type="SAM" id="MobiDB-lite"/>
    </source>
</evidence>
<dbReference type="OrthoDB" id="501705at2759"/>
<evidence type="ECO:0000313" key="2">
    <source>
        <dbReference type="EMBL" id="CEG01765.1"/>
    </source>
</evidence>
<comment type="caution">
    <text evidence="2">The sequence shown here is derived from an EMBL/GenBank/DDBJ whole genome shotgun (WGS) entry which is preliminary data.</text>
</comment>
<dbReference type="GeneID" id="34946433"/>
<gene>
    <name evidence="2" type="ORF">OT_ostta15g01490</name>
</gene>
<dbReference type="Proteomes" id="UP000009170">
    <property type="component" value="Unassembled WGS sequence"/>
</dbReference>
<feature type="compositionally biased region" description="Basic and acidic residues" evidence="1">
    <location>
        <begin position="1"/>
        <end position="18"/>
    </location>
</feature>
<accession>A0A096PAZ3</accession>
<dbReference type="AlphaFoldDB" id="A0A096PAZ3"/>
<dbReference type="KEGG" id="ota:OT_ostta15g01490"/>
<dbReference type="RefSeq" id="XP_022841157.1">
    <property type="nucleotide sequence ID" value="XM_022982402.1"/>
</dbReference>
<proteinExistence type="predicted"/>
<dbReference type="InParanoid" id="A0A096PAZ3"/>
<evidence type="ECO:0000313" key="3">
    <source>
        <dbReference type="Proteomes" id="UP000009170"/>
    </source>
</evidence>
<dbReference type="EMBL" id="CAID01000015">
    <property type="protein sequence ID" value="CEG01765.1"/>
    <property type="molecule type" value="Genomic_DNA"/>
</dbReference>
<reference evidence="3" key="1">
    <citation type="journal article" date="2006" name="Proc. Natl. Acad. Sci. U.S.A.">
        <title>Genome analysis of the smallest free-living eukaryote Ostreococcus tauri unveils many unique features.</title>
        <authorList>
            <person name="Derelle E."/>
            <person name="Ferraz C."/>
            <person name="Rombauts S."/>
            <person name="Rouze P."/>
            <person name="Worden A.Z."/>
            <person name="Robbens S."/>
            <person name="Partensky F."/>
            <person name="Degroeve S."/>
            <person name="Echeynie S."/>
            <person name="Cooke R."/>
            <person name="Saeys Y."/>
            <person name="Wuyts J."/>
            <person name="Jabbari K."/>
            <person name="Bowler C."/>
            <person name="Panaud O."/>
            <person name="Piegu B."/>
            <person name="Ball S.G."/>
            <person name="Ral J.-P."/>
            <person name="Bouget F.-Y."/>
            <person name="Piganeau G."/>
            <person name="De Baets B."/>
            <person name="Picard A."/>
            <person name="Delseny M."/>
            <person name="Demaille J."/>
            <person name="Van de Peer Y."/>
            <person name="Moreau H."/>
        </authorList>
    </citation>
    <scope>NUCLEOTIDE SEQUENCE [LARGE SCALE GENOMIC DNA]</scope>
    <source>
        <strain evidence="3">OTTH 0595 / CCAP 157/2 / RCC745</strain>
    </source>
</reference>
<protein>
    <submittedName>
        <fullName evidence="2">Unnamed product</fullName>
    </submittedName>
</protein>
<feature type="region of interest" description="Disordered" evidence="1">
    <location>
        <begin position="1"/>
        <end position="30"/>
    </location>
</feature>
<feature type="region of interest" description="Disordered" evidence="1">
    <location>
        <begin position="388"/>
        <end position="430"/>
    </location>
</feature>
<reference evidence="2 3" key="2">
    <citation type="journal article" date="2014" name="BMC Genomics">
        <title>An improved genome of the model marine alga Ostreococcus tauri unfolds by assessing Illumina de novo assemblies.</title>
        <authorList>
            <person name="Blanc-Mathieu R."/>
            <person name="Verhelst B."/>
            <person name="Derelle E."/>
            <person name="Rombauts S."/>
            <person name="Bouget F.Y."/>
            <person name="Carre I."/>
            <person name="Chateau A."/>
            <person name="Eyre-Walker A."/>
            <person name="Grimsley N."/>
            <person name="Moreau H."/>
            <person name="Piegu B."/>
            <person name="Rivals E."/>
            <person name="Schackwitz W."/>
            <person name="Van de Peer Y."/>
            <person name="Piganeau G."/>
        </authorList>
    </citation>
    <scope>NUCLEOTIDE SEQUENCE [LARGE SCALE GENOMIC DNA]</scope>
    <source>
        <strain evidence="3">OTTH 0595 / CCAP 157/2 / RCC745</strain>
    </source>
</reference>
<name>A0A096PAZ3_OSTTA</name>
<organism evidence="2 3">
    <name type="scientific">Ostreococcus tauri</name>
    <name type="common">Marine green alga</name>
    <dbReference type="NCBI Taxonomy" id="70448"/>
    <lineage>
        <taxon>Eukaryota</taxon>
        <taxon>Viridiplantae</taxon>
        <taxon>Chlorophyta</taxon>
        <taxon>Mamiellophyceae</taxon>
        <taxon>Mamiellales</taxon>
        <taxon>Bathycoccaceae</taxon>
        <taxon>Ostreococcus</taxon>
    </lineage>
</organism>
<feature type="compositionally biased region" description="Basic and acidic residues" evidence="1">
    <location>
        <begin position="409"/>
        <end position="430"/>
    </location>
</feature>
<sequence length="451" mass="49451">MARDGEDADRGVGERARLVETPGARESAVGGQGWIGRGALALAACALLAGAATVGGFGSGEGVDAMASLGEGGAMQSVGAGGPRRAGVGAAATTAQRALGLPPQQYSCAIQKKTAREAMYAANVGSTPFLGCNEERGGKCAKVSTIAARLGALSDHVYIICMKCNIVKVPEEWRDKVTMVHGSDVDPCYGREWQDHWHKASMSHVHAFTDAMVKRYKTITVLEEDAMTREPIQIAPEQHFDEDGVRRFLMNDESWSTVRLGYRPYFLEEEAIQQVRDQVPPKNVKFHCPVACECTVVASGACMIEDGTCDMRSSDFYLLRMTQATHLTNAVRGGSTIDMEAMRRLKNQVYIVPQLSFQGHLDRSWQQQVNMARRFRQECAKETKTPEAMNIEKDVDDDATGRDSALSKPPEKLKPLGRAEKESQKRAAERIAERIAERRKHASLEVEHPKI</sequence>